<evidence type="ECO:0000313" key="3">
    <source>
        <dbReference type="EMBL" id="ESU36472.1"/>
    </source>
</evidence>
<feature type="region of interest" description="Disordered" evidence="1">
    <location>
        <begin position="135"/>
        <end position="185"/>
    </location>
</feature>
<protein>
    <submittedName>
        <fullName evidence="3">Uncharacterized protein</fullName>
    </submittedName>
</protein>
<dbReference type="VEuPathDB" id="GiardiaDB:GL50803_0031833"/>
<dbReference type="AlphaFoldDB" id="V6TDH0"/>
<dbReference type="VEuPathDB" id="GiardiaDB:QR46_1425"/>
<evidence type="ECO:0000313" key="4">
    <source>
        <dbReference type="Proteomes" id="UP000018320"/>
    </source>
</evidence>
<feature type="signal peptide" evidence="2">
    <location>
        <begin position="1"/>
        <end position="17"/>
    </location>
</feature>
<dbReference type="EMBL" id="AHGT01000046">
    <property type="protein sequence ID" value="ESU36472.1"/>
    <property type="molecule type" value="Genomic_DNA"/>
</dbReference>
<proteinExistence type="predicted"/>
<feature type="compositionally biased region" description="Polar residues" evidence="1">
    <location>
        <begin position="147"/>
        <end position="166"/>
    </location>
</feature>
<sequence>MNFLNFFFNRLVCFALALLQLQFHLMSDSYSDYSDSYTEDAGSKSSSLSKSSKQKQTPAFTFADIPAEVSLSLGEYCTVILRPGKKQYVVEVATNYPREAASKVQLTFGEHGCSVTQAASSIRSAISQLIPVELPSFGTDRHGHPQEPTSLSASTLPTPAQAQKNTVAPDGTRPNPRDFYRRLRD</sequence>
<dbReference type="Proteomes" id="UP000018320">
    <property type="component" value="Unassembled WGS sequence"/>
</dbReference>
<gene>
    <name evidence="3" type="ORF">DHA2_150554</name>
</gene>
<evidence type="ECO:0000256" key="2">
    <source>
        <dbReference type="SAM" id="SignalP"/>
    </source>
</evidence>
<accession>V6TDH0</accession>
<name>V6TDH0_GIAIN</name>
<feature type="compositionally biased region" description="Basic and acidic residues" evidence="1">
    <location>
        <begin position="175"/>
        <end position="185"/>
    </location>
</feature>
<reference evidence="4" key="1">
    <citation type="submission" date="2012-02" db="EMBL/GenBank/DDBJ databases">
        <title>Genome sequencing of Giardia lamblia Genotypes A2 and B isolates (DH and GS) and comparative analysis with the genomes of Genotypes A1 and E (WB and Pig).</title>
        <authorList>
            <person name="Adam R."/>
            <person name="Dahlstrom E."/>
            <person name="Martens C."/>
            <person name="Bruno D."/>
            <person name="Barbian K."/>
            <person name="Porcella S.F."/>
            <person name="Nash T."/>
        </authorList>
    </citation>
    <scope>NUCLEOTIDE SEQUENCE</scope>
    <source>
        <strain evidence="4">DH</strain>
    </source>
</reference>
<keyword evidence="2" id="KW-0732">Signal</keyword>
<organism evidence="3 4">
    <name type="scientific">Giardia intestinalis</name>
    <name type="common">Giardia lamblia</name>
    <dbReference type="NCBI Taxonomy" id="5741"/>
    <lineage>
        <taxon>Eukaryota</taxon>
        <taxon>Metamonada</taxon>
        <taxon>Diplomonadida</taxon>
        <taxon>Hexamitidae</taxon>
        <taxon>Giardiinae</taxon>
        <taxon>Giardia</taxon>
    </lineage>
</organism>
<feature type="chain" id="PRO_5004751541" evidence="2">
    <location>
        <begin position="18"/>
        <end position="185"/>
    </location>
</feature>
<dbReference type="VEuPathDB" id="GiardiaDB:GL50581_3150"/>
<dbReference type="VEuPathDB" id="GiardiaDB:DHA2_150554"/>
<reference evidence="3 4" key="2">
    <citation type="journal article" date="2013" name="Genome Biol. Evol.">
        <title>Genome sequencing of Giardia lamblia genotypes A2 and B isolates (DH and GS) and comparative analysis with the genomes of genotypes A1 and E (WB and Pig).</title>
        <authorList>
            <person name="Adam R.D."/>
            <person name="Dahlstrom E.W."/>
            <person name="Martens C.A."/>
            <person name="Bruno D.P."/>
            <person name="Barbian K.D."/>
            <person name="Ricklefs S.M."/>
            <person name="Hernandez M.M."/>
            <person name="Narla N.P."/>
            <person name="Patel R.B."/>
            <person name="Porcella S.F."/>
            <person name="Nash T.E."/>
        </authorList>
    </citation>
    <scope>NUCLEOTIDE SEQUENCE [LARGE SCALE GENOMIC DNA]</scope>
    <source>
        <strain evidence="3 4">DH</strain>
    </source>
</reference>
<comment type="caution">
    <text evidence="3">The sequence shown here is derived from an EMBL/GenBank/DDBJ whole genome shotgun (WGS) entry which is preliminary data.</text>
</comment>
<evidence type="ECO:0000256" key="1">
    <source>
        <dbReference type="SAM" id="MobiDB-lite"/>
    </source>
</evidence>